<dbReference type="AlphaFoldDB" id="A0A7X3MDL4"/>
<comment type="caution">
    <text evidence="2">The sequence shown here is derived from an EMBL/GenBank/DDBJ whole genome shotgun (WGS) entry which is preliminary data.</text>
</comment>
<evidence type="ECO:0000313" key="3">
    <source>
        <dbReference type="EMBL" id="MXP74526.1"/>
    </source>
</evidence>
<evidence type="ECO:0000313" key="5">
    <source>
        <dbReference type="EMBL" id="MXP75386.1"/>
    </source>
</evidence>
<dbReference type="EMBL" id="WUQX01000001">
    <property type="protein sequence ID" value="MXP75386.1"/>
    <property type="molecule type" value="Genomic_DNA"/>
</dbReference>
<evidence type="ECO:0000313" key="4">
    <source>
        <dbReference type="EMBL" id="MXP74573.1"/>
    </source>
</evidence>
<dbReference type="RefSeq" id="WP_159749052.1">
    <property type="nucleotide sequence ID" value="NZ_WUQX01000001.1"/>
</dbReference>
<dbReference type="EMBL" id="WUQX01000002">
    <property type="protein sequence ID" value="MXP78925.1"/>
    <property type="molecule type" value="Genomic_DNA"/>
</dbReference>
<evidence type="ECO:0000313" key="2">
    <source>
        <dbReference type="EMBL" id="MXP74474.1"/>
    </source>
</evidence>
<dbReference type="EMBL" id="WUQX01000001">
    <property type="protein sequence ID" value="MXP74573.1"/>
    <property type="molecule type" value="Genomic_DNA"/>
</dbReference>
<dbReference type="EMBL" id="WUQX01000001">
    <property type="protein sequence ID" value="MXP76602.1"/>
    <property type="molecule type" value="Genomic_DNA"/>
</dbReference>
<dbReference type="EMBL" id="WUQX01000001">
    <property type="protein sequence ID" value="MXP74027.1"/>
    <property type="molecule type" value="Genomic_DNA"/>
</dbReference>
<reference evidence="2 9" key="1">
    <citation type="submission" date="2019-12" db="EMBL/GenBank/DDBJ databases">
        <title>Sporaefaciens musculi gen. nov., sp. nov., a novel bacterium isolated from the caecum of an obese mouse.</title>
        <authorList>
            <person name="Rasmussen T.S."/>
            <person name="Streidl T."/>
            <person name="Hitch T.C.A."/>
            <person name="Wortmann E."/>
            <person name="Deptula P."/>
            <person name="Hansen M."/>
            <person name="Nielsen D.S."/>
            <person name="Clavel T."/>
            <person name="Vogensen F.K."/>
        </authorList>
    </citation>
    <scope>NUCLEOTIDE SEQUENCE [LARGE SCALE GENOMIC DNA]</scope>
    <source>
        <strain evidence="2 9">WCA-9-b2</strain>
    </source>
</reference>
<dbReference type="EMBL" id="WUQX01000001">
    <property type="protein sequence ID" value="MXP74474.1"/>
    <property type="molecule type" value="Genomic_DNA"/>
</dbReference>
<evidence type="ECO:0000313" key="1">
    <source>
        <dbReference type="EMBL" id="MXP74027.1"/>
    </source>
</evidence>
<organism evidence="2 9">
    <name type="scientific">Sporofaciens musculi</name>
    <dbReference type="NCBI Taxonomy" id="2681861"/>
    <lineage>
        <taxon>Bacteria</taxon>
        <taxon>Bacillati</taxon>
        <taxon>Bacillota</taxon>
        <taxon>Clostridia</taxon>
        <taxon>Lachnospirales</taxon>
        <taxon>Lachnospiraceae</taxon>
        <taxon>Sporofaciens</taxon>
    </lineage>
</organism>
<evidence type="ECO:0000313" key="9">
    <source>
        <dbReference type="Proteomes" id="UP000460412"/>
    </source>
</evidence>
<proteinExistence type="predicted"/>
<dbReference type="EMBL" id="WUQX01000001">
    <property type="protein sequence ID" value="MXP77504.1"/>
    <property type="molecule type" value="Genomic_DNA"/>
</dbReference>
<dbReference type="Proteomes" id="UP000460412">
    <property type="component" value="Unassembled WGS sequence"/>
</dbReference>
<protein>
    <submittedName>
        <fullName evidence="2">Uncharacterized protein</fullName>
    </submittedName>
</protein>
<evidence type="ECO:0000313" key="6">
    <source>
        <dbReference type="EMBL" id="MXP76602.1"/>
    </source>
</evidence>
<evidence type="ECO:0000313" key="8">
    <source>
        <dbReference type="EMBL" id="MXP78925.1"/>
    </source>
</evidence>
<evidence type="ECO:0000313" key="7">
    <source>
        <dbReference type="EMBL" id="MXP77504.1"/>
    </source>
</evidence>
<accession>A0A7X3MDL4</accession>
<dbReference type="EMBL" id="WUQX01000001">
    <property type="protein sequence ID" value="MXP74526.1"/>
    <property type="molecule type" value="Genomic_DNA"/>
</dbReference>
<name>A0A7X3MDL4_9FIRM</name>
<gene>
    <name evidence="1" type="ORF">GN277_00785</name>
    <name evidence="2" type="ORF">GN277_03275</name>
    <name evidence="3" type="ORF">GN277_03705</name>
    <name evidence="4" type="ORF">GN277_04020</name>
    <name evidence="5" type="ORF">GN277_08330</name>
    <name evidence="6" type="ORF">GN277_14775</name>
    <name evidence="7" type="ORF">GN277_19685</name>
    <name evidence="8" type="ORF">GN277_27425</name>
</gene>
<keyword evidence="9" id="KW-1185">Reference proteome</keyword>
<sequence>MAYATGDDLNPPICGHGYTAPIVARGLWIYRDSRKNGSGRAAHMTKGSSMLLIQRKKGRCVRHHEKSN</sequence>